<dbReference type="SUPFAM" id="SSF56796">
    <property type="entry name" value="Dehydroquinate synthase-like"/>
    <property type="match status" value="1"/>
</dbReference>
<name>A0ABV4BUI6_9CLOT</name>
<reference evidence="5 6" key="1">
    <citation type="submission" date="2024-08" db="EMBL/GenBank/DDBJ databases">
        <title>Clostridium lapicellarii sp. nov., and Clostridium renhuaiense sp. nov., two species isolated from the mud in a fermentation cellar used for producing sauce-flavour Chinese liquors.</title>
        <authorList>
            <person name="Yang F."/>
            <person name="Wang H."/>
            <person name="Chen L.Q."/>
            <person name="Zhou N."/>
            <person name="Lu J.J."/>
            <person name="Pu X.X."/>
            <person name="Wan B."/>
            <person name="Wang L."/>
            <person name="Liu S.J."/>
        </authorList>
    </citation>
    <scope>NUCLEOTIDE SEQUENCE [LARGE SCALE GENOMIC DNA]</scope>
    <source>
        <strain evidence="5 6">MT-5</strain>
    </source>
</reference>
<dbReference type="RefSeq" id="WP_369705273.1">
    <property type="nucleotide sequence ID" value="NZ_JBGEWD010000017.1"/>
</dbReference>
<dbReference type="InterPro" id="IPR056798">
    <property type="entry name" value="ADH_Fe_C"/>
</dbReference>
<dbReference type="Pfam" id="PF25137">
    <property type="entry name" value="ADH_Fe_C"/>
    <property type="match status" value="1"/>
</dbReference>
<proteinExistence type="predicted"/>
<feature type="region of interest" description="Disordered" evidence="2">
    <location>
        <begin position="357"/>
        <end position="381"/>
    </location>
</feature>
<dbReference type="Gene3D" id="1.20.1090.10">
    <property type="entry name" value="Dehydroquinate synthase-like - alpha domain"/>
    <property type="match status" value="1"/>
</dbReference>
<dbReference type="CDD" id="cd08180">
    <property type="entry name" value="PDD"/>
    <property type="match status" value="1"/>
</dbReference>
<dbReference type="PANTHER" id="PTHR11496:SF83">
    <property type="entry name" value="HYDROXYACID-OXOACID TRANSHYDROGENASE, MITOCHONDRIAL"/>
    <property type="match status" value="1"/>
</dbReference>
<dbReference type="PANTHER" id="PTHR11496">
    <property type="entry name" value="ALCOHOL DEHYDROGENASE"/>
    <property type="match status" value="1"/>
</dbReference>
<organism evidence="5 6">
    <name type="scientific">Clostridium moutaii</name>
    <dbReference type="NCBI Taxonomy" id="3240932"/>
    <lineage>
        <taxon>Bacteria</taxon>
        <taxon>Bacillati</taxon>
        <taxon>Bacillota</taxon>
        <taxon>Clostridia</taxon>
        <taxon>Eubacteriales</taxon>
        <taxon>Clostridiaceae</taxon>
        <taxon>Clostridium</taxon>
    </lineage>
</organism>
<keyword evidence="1 5" id="KW-0560">Oxidoreductase</keyword>
<accession>A0ABV4BUI6</accession>
<feature type="domain" description="Fe-containing alcohol dehydrogenase-like C-terminal" evidence="4">
    <location>
        <begin position="174"/>
        <end position="381"/>
    </location>
</feature>
<evidence type="ECO:0000313" key="5">
    <source>
        <dbReference type="EMBL" id="MEY8001381.1"/>
    </source>
</evidence>
<evidence type="ECO:0000313" key="6">
    <source>
        <dbReference type="Proteomes" id="UP001564657"/>
    </source>
</evidence>
<dbReference type="Pfam" id="PF00465">
    <property type="entry name" value="Fe-ADH"/>
    <property type="match status" value="1"/>
</dbReference>
<dbReference type="InterPro" id="IPR039697">
    <property type="entry name" value="Alcohol_dehydrogenase_Fe"/>
</dbReference>
<dbReference type="InterPro" id="IPR018211">
    <property type="entry name" value="ADH_Fe_CS"/>
</dbReference>
<dbReference type="EMBL" id="JBGEWD010000017">
    <property type="protein sequence ID" value="MEY8001381.1"/>
    <property type="molecule type" value="Genomic_DNA"/>
</dbReference>
<sequence length="381" mass="42381">MSDFKVQTQVYFGNNPLQRLSEFKNERVFIVTDPFMIKSGTINMITDELIKANAEYLVFSDITPDPSTEVVVKGSETMIKFNSNIIIALGGGSAIDSAKAIKYFSSKIKKTNNDEKIKFVAIPTTSGTGSEVTDFSVITNTKNNIKSTLVTEELLPDEAILDADLVRTVPDFVTADTGMDVLTHAIESYVSTKANDFTDALSEKAVKLVFENILKVYKNGNDLEARKKMHNASCMAGMAFNNASLGLNHGMAHTIGARYHISHGRSNAIILSHVIEYNANIMDFNSSQYTKTAQRYAYLANIIGMPSTSIRQAVRNLMDAIKDLLKNMNIPDSLREFGVPKEEFHNSLEEMAQIAIEDRSTSTNPRKPKKEDVKKLFEDIY</sequence>
<evidence type="ECO:0000256" key="1">
    <source>
        <dbReference type="ARBA" id="ARBA00023002"/>
    </source>
</evidence>
<dbReference type="Gene3D" id="3.40.50.1970">
    <property type="match status" value="1"/>
</dbReference>
<feature type="compositionally biased region" description="Basic and acidic residues" evidence="2">
    <location>
        <begin position="369"/>
        <end position="381"/>
    </location>
</feature>
<keyword evidence="6" id="KW-1185">Reference proteome</keyword>
<evidence type="ECO:0000259" key="4">
    <source>
        <dbReference type="Pfam" id="PF25137"/>
    </source>
</evidence>
<dbReference type="GO" id="GO:0016491">
    <property type="term" value="F:oxidoreductase activity"/>
    <property type="evidence" value="ECO:0007669"/>
    <property type="project" value="UniProtKB-KW"/>
</dbReference>
<dbReference type="Proteomes" id="UP001564657">
    <property type="component" value="Unassembled WGS sequence"/>
</dbReference>
<evidence type="ECO:0000256" key="2">
    <source>
        <dbReference type="SAM" id="MobiDB-lite"/>
    </source>
</evidence>
<comment type="caution">
    <text evidence="5">The sequence shown here is derived from an EMBL/GenBank/DDBJ whole genome shotgun (WGS) entry which is preliminary data.</text>
</comment>
<dbReference type="PROSITE" id="PS00913">
    <property type="entry name" value="ADH_IRON_1"/>
    <property type="match status" value="1"/>
</dbReference>
<evidence type="ECO:0000259" key="3">
    <source>
        <dbReference type="Pfam" id="PF00465"/>
    </source>
</evidence>
<dbReference type="EC" id="1.1.-.-" evidence="5"/>
<protein>
    <submittedName>
        <fullName evidence="5">1-propanol dehydrogenase PduQ</fullName>
        <ecNumber evidence="5">1.1.-.-</ecNumber>
    </submittedName>
</protein>
<gene>
    <name evidence="5" type="ORF">AB8U03_14465</name>
</gene>
<feature type="domain" description="Alcohol dehydrogenase iron-type/glycerol dehydrogenase GldA" evidence="3">
    <location>
        <begin position="8"/>
        <end position="162"/>
    </location>
</feature>
<dbReference type="InterPro" id="IPR001670">
    <property type="entry name" value="ADH_Fe/GldA"/>
</dbReference>